<dbReference type="AlphaFoldDB" id="A0A5B9CTE9"/>
<feature type="chain" id="PRO_5023028729" description="Cysteine-rich venom protein" evidence="3">
    <location>
        <begin position="21"/>
        <end position="211"/>
    </location>
</feature>
<dbReference type="InterPro" id="IPR002413">
    <property type="entry name" value="V5_allergen-like"/>
</dbReference>
<dbReference type="EMBL" id="MK440608">
    <property type="protein sequence ID" value="QEE04225.1"/>
    <property type="molecule type" value="mRNA"/>
</dbReference>
<dbReference type="SUPFAM" id="SSF55797">
    <property type="entry name" value="PR-1-like"/>
    <property type="match status" value="1"/>
</dbReference>
<dbReference type="InterPro" id="IPR035940">
    <property type="entry name" value="CAP_sf"/>
</dbReference>
<protein>
    <recommendedName>
        <fullName evidence="2">Cysteine-rich venom protein</fullName>
    </recommendedName>
</protein>
<comment type="similarity">
    <text evidence="1">Belongs to the CRISP family. Venom allergen 5-like subfamily.</text>
</comment>
<reference evidence="5" key="1">
    <citation type="submission" date="2019-01" db="EMBL/GenBank/DDBJ databases">
        <authorList>
            <person name="Lan X.-Q."/>
            <person name="Zhao F."/>
        </authorList>
    </citation>
    <scope>NUCLEOTIDE SEQUENCE</scope>
</reference>
<feature type="signal peptide" evidence="3">
    <location>
        <begin position="1"/>
        <end position="20"/>
    </location>
</feature>
<dbReference type="Gene3D" id="3.40.33.10">
    <property type="entry name" value="CAP"/>
    <property type="match status" value="1"/>
</dbReference>
<sequence>MNFVIIAVSALLTFQLYVDGWGCQMSERGLDKKMKNRIVKHHNELRQKVAKGQERGQPTASNMKQLRWNDELAANAQRAAERCVFQHSSDEERTTTKYGVTGESMYAGTFSNPLKTAVDRWYEEVRDVNPSIVDSYDYYPGAVIGHYIQLVWAETEAIGCGYAKSAADGQSYVFCHYAPRGLYPQQSVYKRGSPASACKKGQSSRYPGLCK</sequence>
<evidence type="ECO:0000256" key="3">
    <source>
        <dbReference type="SAM" id="SignalP"/>
    </source>
</evidence>
<dbReference type="InterPro" id="IPR014044">
    <property type="entry name" value="CAP_dom"/>
</dbReference>
<dbReference type="CDD" id="cd05380">
    <property type="entry name" value="CAP_euk"/>
    <property type="match status" value="1"/>
</dbReference>
<evidence type="ECO:0000256" key="2">
    <source>
        <dbReference type="ARBA" id="ARBA00032745"/>
    </source>
</evidence>
<organism evidence="5">
    <name type="scientific">Scolopendra mojiangica</name>
    <name type="common">nomen nudum</name>
    <dbReference type="NCBI Taxonomy" id="2023220"/>
    <lineage>
        <taxon>Eukaryota</taxon>
        <taxon>Metazoa</taxon>
        <taxon>Ecdysozoa</taxon>
        <taxon>Arthropoda</taxon>
        <taxon>Myriapoda</taxon>
        <taxon>Chilopoda</taxon>
        <taxon>Pleurostigmophora</taxon>
        <taxon>Scolopendromorpha</taxon>
        <taxon>Scolopendridae</taxon>
        <taxon>Scolopendra</taxon>
    </lineage>
</organism>
<dbReference type="Pfam" id="PF00188">
    <property type="entry name" value="CAP"/>
    <property type="match status" value="1"/>
</dbReference>
<keyword evidence="3" id="KW-0732">Signal</keyword>
<evidence type="ECO:0000256" key="1">
    <source>
        <dbReference type="ARBA" id="ARBA00009169"/>
    </source>
</evidence>
<feature type="domain" description="SCP" evidence="4">
    <location>
        <begin position="33"/>
        <end position="185"/>
    </location>
</feature>
<accession>A0A5B9CTE9</accession>
<dbReference type="PRINTS" id="PR00837">
    <property type="entry name" value="V5TPXLIKE"/>
</dbReference>
<dbReference type="SMART" id="SM00198">
    <property type="entry name" value="SCP"/>
    <property type="match status" value="1"/>
</dbReference>
<dbReference type="PANTHER" id="PTHR10334">
    <property type="entry name" value="CYSTEINE-RICH SECRETORY PROTEIN-RELATED"/>
    <property type="match status" value="1"/>
</dbReference>
<dbReference type="PRINTS" id="PR00838">
    <property type="entry name" value="V5ALLERGEN"/>
</dbReference>
<name>A0A5B9CTE9_9MYRI</name>
<evidence type="ECO:0000259" key="4">
    <source>
        <dbReference type="SMART" id="SM00198"/>
    </source>
</evidence>
<evidence type="ECO:0000313" key="5">
    <source>
        <dbReference type="EMBL" id="QEE04225.1"/>
    </source>
</evidence>
<proteinExistence type="evidence at transcript level"/>
<dbReference type="InterPro" id="IPR001283">
    <property type="entry name" value="CRISP-related"/>
</dbReference>